<protein>
    <recommendedName>
        <fullName evidence="1">Histone H2A</fullName>
    </recommendedName>
</protein>
<evidence type="ECO:0000313" key="4">
    <source>
        <dbReference type="Proteomes" id="UP000499080"/>
    </source>
</evidence>
<dbReference type="EMBL" id="BGPR01000809">
    <property type="protein sequence ID" value="GBM36337.1"/>
    <property type="molecule type" value="Genomic_DNA"/>
</dbReference>
<dbReference type="OrthoDB" id="6428021at2759"/>
<accession>A0A4Y2F693</accession>
<keyword evidence="1" id="KW-0544">Nucleosome core</keyword>
<reference evidence="3 4" key="1">
    <citation type="journal article" date="2019" name="Sci. Rep.">
        <title>Orb-weaving spider Araneus ventricosus genome elucidates the spidroin gene catalogue.</title>
        <authorList>
            <person name="Kono N."/>
            <person name="Nakamura H."/>
            <person name="Ohtoshi R."/>
            <person name="Moran D.A.P."/>
            <person name="Shinohara A."/>
            <person name="Yoshida Y."/>
            <person name="Fujiwara M."/>
            <person name="Mori M."/>
            <person name="Tomita M."/>
            <person name="Arakawa K."/>
        </authorList>
    </citation>
    <scope>NUCLEOTIDE SEQUENCE [LARGE SCALE GENOMIC DNA]</scope>
</reference>
<dbReference type="GO" id="GO:0046982">
    <property type="term" value="F:protein heterodimerization activity"/>
    <property type="evidence" value="ECO:0007669"/>
    <property type="project" value="InterPro"/>
</dbReference>
<sequence length="197" mass="22142">MAQQSKWSGPKPVWISEYTVPILIRFLHRAIEFAWSGALVNVQPYSAICSRKCAEFRDITVEVRKNEFLGVSQNGCVSFDDSDSKRKKQPKSAASSNKAVDEHAKRFPVQMIHDVLLVRKFTSGTVKKEAAVFLTAVMEYLSCEILELTANVARNRSNSQDEALKVIQAGILEAVETDHEMKELIVRVKKINSDGEK</sequence>
<evidence type="ECO:0000256" key="1">
    <source>
        <dbReference type="RuleBase" id="RU003767"/>
    </source>
</evidence>
<keyword evidence="1" id="KW-0539">Nucleus</keyword>
<dbReference type="InterPro" id="IPR009072">
    <property type="entry name" value="Histone-fold"/>
</dbReference>
<evidence type="ECO:0000313" key="3">
    <source>
        <dbReference type="EMBL" id="GBM36337.1"/>
    </source>
</evidence>
<dbReference type="AlphaFoldDB" id="A0A4Y2F693"/>
<comment type="subcellular location">
    <subcellularLocation>
        <location evidence="1">Nucleus</location>
    </subcellularLocation>
</comment>
<dbReference type="SUPFAM" id="SSF47113">
    <property type="entry name" value="Histone-fold"/>
    <property type="match status" value="1"/>
</dbReference>
<keyword evidence="1" id="KW-0158">Chromosome</keyword>
<dbReference type="GO" id="GO:0030527">
    <property type="term" value="F:structural constituent of chromatin"/>
    <property type="evidence" value="ECO:0007669"/>
    <property type="project" value="InterPro"/>
</dbReference>
<dbReference type="PANTHER" id="PTHR23430">
    <property type="entry name" value="HISTONE H2A"/>
    <property type="match status" value="1"/>
</dbReference>
<comment type="similarity">
    <text evidence="1">Belongs to the histone H2A family.</text>
</comment>
<keyword evidence="4" id="KW-1185">Reference proteome</keyword>
<dbReference type="Gene3D" id="1.10.20.10">
    <property type="entry name" value="Histone, subunit A"/>
    <property type="match status" value="1"/>
</dbReference>
<gene>
    <name evidence="3" type="ORF">AVEN_212892_1</name>
</gene>
<dbReference type="GO" id="GO:0000786">
    <property type="term" value="C:nucleosome"/>
    <property type="evidence" value="ECO:0007669"/>
    <property type="project" value="UniProtKB-KW"/>
</dbReference>
<dbReference type="PRINTS" id="PR00620">
    <property type="entry name" value="HISTONEH2A"/>
</dbReference>
<comment type="caution">
    <text evidence="3">The sequence shown here is derived from an EMBL/GenBank/DDBJ whole genome shotgun (WGS) entry which is preliminary data.</text>
</comment>
<organism evidence="3 4">
    <name type="scientific">Araneus ventricosus</name>
    <name type="common">Orbweaver spider</name>
    <name type="synonym">Epeira ventricosa</name>
    <dbReference type="NCBI Taxonomy" id="182803"/>
    <lineage>
        <taxon>Eukaryota</taxon>
        <taxon>Metazoa</taxon>
        <taxon>Ecdysozoa</taxon>
        <taxon>Arthropoda</taxon>
        <taxon>Chelicerata</taxon>
        <taxon>Arachnida</taxon>
        <taxon>Araneae</taxon>
        <taxon>Araneomorphae</taxon>
        <taxon>Entelegynae</taxon>
        <taxon>Araneoidea</taxon>
        <taxon>Araneidae</taxon>
        <taxon>Araneus</taxon>
    </lineage>
</organism>
<dbReference type="GO" id="GO:0003677">
    <property type="term" value="F:DNA binding"/>
    <property type="evidence" value="ECO:0007669"/>
    <property type="project" value="UniProtKB-KW"/>
</dbReference>
<feature type="region of interest" description="Disordered" evidence="2">
    <location>
        <begin position="79"/>
        <end position="100"/>
    </location>
</feature>
<name>A0A4Y2F693_ARAVE</name>
<keyword evidence="1" id="KW-0238">DNA-binding</keyword>
<dbReference type="SMART" id="SM00414">
    <property type="entry name" value="H2A"/>
    <property type="match status" value="1"/>
</dbReference>
<dbReference type="Proteomes" id="UP000499080">
    <property type="component" value="Unassembled WGS sequence"/>
</dbReference>
<dbReference type="GO" id="GO:0005634">
    <property type="term" value="C:nucleus"/>
    <property type="evidence" value="ECO:0007669"/>
    <property type="project" value="UniProtKB-SubCell"/>
</dbReference>
<comment type="subunit">
    <text evidence="1">The nucleosome is a histone octamer containing two molecules each of H2A, H2B, H3 and H4 assembled in one H3-H4 heterotetramer and two H2A-H2B heterodimers. The octamer wraps approximately 147 bp of DNA.</text>
</comment>
<evidence type="ECO:0000256" key="2">
    <source>
        <dbReference type="SAM" id="MobiDB-lite"/>
    </source>
</evidence>
<proteinExistence type="inferred from homology"/>
<dbReference type="InterPro" id="IPR002119">
    <property type="entry name" value="Histone_H2A"/>
</dbReference>